<evidence type="ECO:0000256" key="3">
    <source>
        <dbReference type="ARBA" id="ARBA00022679"/>
    </source>
</evidence>
<evidence type="ECO:0000256" key="4">
    <source>
        <dbReference type="SAM" id="Phobius"/>
    </source>
</evidence>
<comment type="similarity">
    <text evidence="1">Belongs to the glycosyltransferase 2 family.</text>
</comment>
<dbReference type="RefSeq" id="WP_155113092.1">
    <property type="nucleotide sequence ID" value="NZ_WMIB01000015.1"/>
</dbReference>
<accession>A0A7X2V5V5</accession>
<keyword evidence="3 5" id="KW-0808">Transferase</keyword>
<feature type="transmembrane region" description="Helical" evidence="4">
    <location>
        <begin position="330"/>
        <end position="358"/>
    </location>
</feature>
<evidence type="ECO:0000313" key="5">
    <source>
        <dbReference type="EMBL" id="MTH54584.1"/>
    </source>
</evidence>
<comment type="caution">
    <text evidence="5">The sequence shown here is derived from an EMBL/GenBank/DDBJ whole genome shotgun (WGS) entry which is preliminary data.</text>
</comment>
<gene>
    <name evidence="5" type="ORF">GKZ89_14365</name>
</gene>
<dbReference type="CDD" id="cd06423">
    <property type="entry name" value="CESA_like"/>
    <property type="match status" value="1"/>
</dbReference>
<keyword evidence="2" id="KW-0328">Glycosyltransferase</keyword>
<feature type="transmembrane region" description="Helical" evidence="4">
    <location>
        <begin position="6"/>
        <end position="27"/>
    </location>
</feature>
<organism evidence="5 6">
    <name type="scientific">Metabacillus mangrovi</name>
    <dbReference type="NCBI Taxonomy" id="1491830"/>
    <lineage>
        <taxon>Bacteria</taxon>
        <taxon>Bacillati</taxon>
        <taxon>Bacillota</taxon>
        <taxon>Bacilli</taxon>
        <taxon>Bacillales</taxon>
        <taxon>Bacillaceae</taxon>
        <taxon>Metabacillus</taxon>
    </lineage>
</organism>
<dbReference type="PANTHER" id="PTHR43630:SF1">
    <property type="entry name" value="POLY-BETA-1,6-N-ACETYL-D-GLUCOSAMINE SYNTHASE"/>
    <property type="match status" value="1"/>
</dbReference>
<dbReference type="EMBL" id="WMIB01000015">
    <property type="protein sequence ID" value="MTH54584.1"/>
    <property type="molecule type" value="Genomic_DNA"/>
</dbReference>
<dbReference type="PANTHER" id="PTHR43630">
    <property type="entry name" value="POLY-BETA-1,6-N-ACETYL-D-GLUCOSAMINE SYNTHASE"/>
    <property type="match status" value="1"/>
</dbReference>
<reference evidence="5 6" key="1">
    <citation type="journal article" date="2017" name="Int. J. Syst. Evol. Microbiol.">
        <title>Bacillus mangrovi sp. nov., isolated from a sediment sample from a mangrove forest.</title>
        <authorList>
            <person name="Gupta V."/>
            <person name="Singh P.K."/>
            <person name="Korpole S."/>
            <person name="Tanuku N.R.S."/>
            <person name="Pinnaka A.K."/>
        </authorList>
    </citation>
    <scope>NUCLEOTIDE SEQUENCE [LARGE SCALE GENOMIC DNA]</scope>
    <source>
        <strain evidence="5 6">KCTC 33872</strain>
    </source>
</reference>
<name>A0A7X2V5V5_9BACI</name>
<feature type="transmembrane region" description="Helical" evidence="4">
    <location>
        <begin position="404"/>
        <end position="431"/>
    </location>
</feature>
<sequence length="460" mass="52506">MTIPLYMYIITFFCVLFPFYHMFNAYLSSRKTPYYMKNPPSAEKGISILVPCYNEESIIQTAIEGMLALDYSNYEVLFINDGSSDLTMERLHEDLKLKPAAFAASGVLKFNQVKAFYQAANTKIKVLDKVNGGKADALNAGISYAEHSIIITLDADSLLKPDSLKIINGAFEDKKVIAAGGMVHVLQGRNLAQPDQPVRLSKMKQIVRFQTLEYIRGFFTYKASLAKSDALSIISGAFGIFKKDVLLDLYGFRKTVGEDMDITLKVQQYRKKHRRRKVLFIPEAICYTEVPESYKDLFKQRVRWQKAFTDCMMYYGKTLFPTVFKKKLSFFIVFDALCSGVLLSFFTLFFLVTQIFFFPIEHTYPALLFFLSGAAGSNLLYALISLKISTHYRNAFSNRDMGYLAWTILADLLVYRFFTLFFTIYGTIAYFGKKDGWNKVARTGKKYIVSESDALQKADV</sequence>
<evidence type="ECO:0000313" key="6">
    <source>
        <dbReference type="Proteomes" id="UP000434639"/>
    </source>
</evidence>
<evidence type="ECO:0000256" key="2">
    <source>
        <dbReference type="ARBA" id="ARBA00022676"/>
    </source>
</evidence>
<dbReference type="Gene3D" id="3.90.550.10">
    <property type="entry name" value="Spore Coat Polysaccharide Biosynthesis Protein SpsA, Chain A"/>
    <property type="match status" value="1"/>
</dbReference>
<evidence type="ECO:0000256" key="1">
    <source>
        <dbReference type="ARBA" id="ARBA00006739"/>
    </source>
</evidence>
<dbReference type="SUPFAM" id="SSF53448">
    <property type="entry name" value="Nucleotide-diphospho-sugar transferases"/>
    <property type="match status" value="1"/>
</dbReference>
<dbReference type="InterPro" id="IPR029044">
    <property type="entry name" value="Nucleotide-diphossugar_trans"/>
</dbReference>
<proteinExistence type="inferred from homology"/>
<dbReference type="AlphaFoldDB" id="A0A7X2V5V5"/>
<dbReference type="Pfam" id="PF13641">
    <property type="entry name" value="Glyco_tranf_2_3"/>
    <property type="match status" value="1"/>
</dbReference>
<dbReference type="OrthoDB" id="9766299at2"/>
<keyword evidence="4" id="KW-1133">Transmembrane helix</keyword>
<dbReference type="GO" id="GO:0016757">
    <property type="term" value="F:glycosyltransferase activity"/>
    <property type="evidence" value="ECO:0007669"/>
    <property type="project" value="UniProtKB-KW"/>
</dbReference>
<keyword evidence="6" id="KW-1185">Reference proteome</keyword>
<keyword evidence="4" id="KW-0472">Membrane</keyword>
<keyword evidence="4" id="KW-0812">Transmembrane</keyword>
<protein>
    <submittedName>
        <fullName evidence="5">Glycosyltransferase</fullName>
    </submittedName>
</protein>
<dbReference type="Proteomes" id="UP000434639">
    <property type="component" value="Unassembled WGS sequence"/>
</dbReference>
<feature type="transmembrane region" description="Helical" evidence="4">
    <location>
        <begin position="364"/>
        <end position="384"/>
    </location>
</feature>